<evidence type="ECO:0000313" key="2">
    <source>
        <dbReference type="Proteomes" id="UP000247602"/>
    </source>
</evidence>
<sequence length="65" mass="6851">MAVRSDSVRVMLVPSCPRAARAVRAASDVGEGARQRCPRDYAAVTSRLALLIPVKRGHATVSGCS</sequence>
<dbReference type="Proteomes" id="UP000247602">
    <property type="component" value="Unassembled WGS sequence"/>
</dbReference>
<evidence type="ECO:0000313" key="1">
    <source>
        <dbReference type="EMBL" id="PZA20777.1"/>
    </source>
</evidence>
<reference evidence="1 2" key="1">
    <citation type="submission" date="2018-06" db="EMBL/GenBank/DDBJ databases">
        <title>Draft genome sequence of Modestobacter versicolor CP153-2.</title>
        <authorList>
            <person name="Gundlapally S.R."/>
        </authorList>
    </citation>
    <scope>NUCLEOTIDE SEQUENCE [LARGE SCALE GENOMIC DNA]</scope>
    <source>
        <strain evidence="1 2">CP153-2</strain>
    </source>
</reference>
<protein>
    <submittedName>
        <fullName evidence="1">Uncharacterized protein</fullName>
    </submittedName>
</protein>
<dbReference type="EMBL" id="QKNV01000145">
    <property type="protein sequence ID" value="PZA20777.1"/>
    <property type="molecule type" value="Genomic_DNA"/>
</dbReference>
<comment type="caution">
    <text evidence="1">The sequence shown here is derived from an EMBL/GenBank/DDBJ whole genome shotgun (WGS) entry which is preliminary data.</text>
</comment>
<keyword evidence="2" id="KW-1185">Reference proteome</keyword>
<gene>
    <name evidence="1" type="ORF">DMO24_13740</name>
</gene>
<name>A0A323V7D1_9ACTN</name>
<organism evidence="1 2">
    <name type="scientific">Modestobacter versicolor</name>
    <dbReference type="NCBI Taxonomy" id="429133"/>
    <lineage>
        <taxon>Bacteria</taxon>
        <taxon>Bacillati</taxon>
        <taxon>Actinomycetota</taxon>
        <taxon>Actinomycetes</taxon>
        <taxon>Geodermatophilales</taxon>
        <taxon>Geodermatophilaceae</taxon>
        <taxon>Modestobacter</taxon>
    </lineage>
</organism>
<dbReference type="AlphaFoldDB" id="A0A323V7D1"/>
<proteinExistence type="predicted"/>
<accession>A0A323V7D1</accession>